<feature type="compositionally biased region" description="Polar residues" evidence="1">
    <location>
        <begin position="14"/>
        <end position="23"/>
    </location>
</feature>
<keyword evidence="3" id="KW-1185">Reference proteome</keyword>
<evidence type="ECO:0000256" key="1">
    <source>
        <dbReference type="SAM" id="MobiDB-lite"/>
    </source>
</evidence>
<proteinExistence type="predicted"/>
<gene>
    <name evidence="2" type="ORF">QQF64_023142</name>
</gene>
<evidence type="ECO:0000313" key="2">
    <source>
        <dbReference type="EMBL" id="KAL1247766.1"/>
    </source>
</evidence>
<dbReference type="Proteomes" id="UP001558613">
    <property type="component" value="Unassembled WGS sequence"/>
</dbReference>
<accession>A0ABR3L6V2</accession>
<evidence type="ECO:0000313" key="3">
    <source>
        <dbReference type="Proteomes" id="UP001558613"/>
    </source>
</evidence>
<reference evidence="2 3" key="1">
    <citation type="submission" date="2023-09" db="EMBL/GenBank/DDBJ databases">
        <authorList>
            <person name="Wang M."/>
        </authorList>
    </citation>
    <scope>NUCLEOTIDE SEQUENCE [LARGE SCALE GENOMIC DNA]</scope>
    <source>
        <strain evidence="2">GT-2023</strain>
        <tissue evidence="2">Liver</tissue>
    </source>
</reference>
<dbReference type="EMBL" id="JAYMGO010000025">
    <property type="protein sequence ID" value="KAL1247766.1"/>
    <property type="molecule type" value="Genomic_DNA"/>
</dbReference>
<feature type="region of interest" description="Disordered" evidence="1">
    <location>
        <begin position="1"/>
        <end position="23"/>
    </location>
</feature>
<organism evidence="2 3">
    <name type="scientific">Cirrhinus molitorella</name>
    <name type="common">mud carp</name>
    <dbReference type="NCBI Taxonomy" id="172907"/>
    <lineage>
        <taxon>Eukaryota</taxon>
        <taxon>Metazoa</taxon>
        <taxon>Chordata</taxon>
        <taxon>Craniata</taxon>
        <taxon>Vertebrata</taxon>
        <taxon>Euteleostomi</taxon>
        <taxon>Actinopterygii</taxon>
        <taxon>Neopterygii</taxon>
        <taxon>Teleostei</taxon>
        <taxon>Ostariophysi</taxon>
        <taxon>Cypriniformes</taxon>
        <taxon>Cyprinidae</taxon>
        <taxon>Labeoninae</taxon>
        <taxon>Labeonini</taxon>
        <taxon>Cirrhinus</taxon>
    </lineage>
</organism>
<comment type="caution">
    <text evidence="2">The sequence shown here is derived from an EMBL/GenBank/DDBJ whole genome shotgun (WGS) entry which is preliminary data.</text>
</comment>
<name>A0ABR3L6V2_9TELE</name>
<sequence length="98" mass="11249">MFSGCGRGFMRPCSESSCSGRPSNNLPPCAFFPFADVRRNDAMESPPYRPFSKSRSLLQTFHCLLRFLRQCFRIVTQEQLLIALNVNQERRKSVPFGL</sequence>
<protein>
    <submittedName>
        <fullName evidence="2">Uncharacterized protein</fullName>
    </submittedName>
</protein>